<sequence>MVNCGCLPNCEDMSSPARQRILDAVVRVIGTDGVGAVTNRRIASEADVSLGSITYHFATQQDMLRSAMVDFVMDETRKLEEQAEQYRSAGVDVAEAARLVQHTADKLAFTNEQIATFELYIHAGRDPELREAAARSFAAYDELAVSILTALGTDHARHLAPVVVATVTGLQLRRLATGGQDIDVAAALLTVITGAQATENG</sequence>
<evidence type="ECO:0000256" key="1">
    <source>
        <dbReference type="ARBA" id="ARBA00023125"/>
    </source>
</evidence>
<dbReference type="PROSITE" id="PS50977">
    <property type="entry name" value="HTH_TETR_2"/>
    <property type="match status" value="1"/>
</dbReference>
<dbReference type="InterPro" id="IPR041583">
    <property type="entry name" value="TetR_C_31"/>
</dbReference>
<feature type="domain" description="HTH tetR-type" evidence="3">
    <location>
        <begin position="15"/>
        <end position="75"/>
    </location>
</feature>
<name>A0A916X838_9ACTN</name>
<reference evidence="4" key="2">
    <citation type="submission" date="2020-09" db="EMBL/GenBank/DDBJ databases">
        <authorList>
            <person name="Sun Q."/>
            <person name="Zhou Y."/>
        </authorList>
    </citation>
    <scope>NUCLEOTIDE SEQUENCE</scope>
    <source>
        <strain evidence="4">CGMCC 1.15478</strain>
    </source>
</reference>
<evidence type="ECO:0000313" key="4">
    <source>
        <dbReference type="EMBL" id="GGC53626.1"/>
    </source>
</evidence>
<comment type="caution">
    <text evidence="4">The sequence shown here is derived from an EMBL/GenBank/DDBJ whole genome shotgun (WGS) entry which is preliminary data.</text>
</comment>
<dbReference type="EMBL" id="BMJH01000001">
    <property type="protein sequence ID" value="GGC53626.1"/>
    <property type="molecule type" value="Genomic_DNA"/>
</dbReference>
<dbReference type="GO" id="GO:0000976">
    <property type="term" value="F:transcription cis-regulatory region binding"/>
    <property type="evidence" value="ECO:0007669"/>
    <property type="project" value="TreeGrafter"/>
</dbReference>
<dbReference type="PANTHER" id="PTHR30055">
    <property type="entry name" value="HTH-TYPE TRANSCRIPTIONAL REGULATOR RUTR"/>
    <property type="match status" value="1"/>
</dbReference>
<organism evidence="4 5">
    <name type="scientific">Hoyosella rhizosphaerae</name>
    <dbReference type="NCBI Taxonomy" id="1755582"/>
    <lineage>
        <taxon>Bacteria</taxon>
        <taxon>Bacillati</taxon>
        <taxon>Actinomycetota</taxon>
        <taxon>Actinomycetes</taxon>
        <taxon>Mycobacteriales</taxon>
        <taxon>Hoyosellaceae</taxon>
        <taxon>Hoyosella</taxon>
    </lineage>
</organism>
<dbReference type="GO" id="GO:0003700">
    <property type="term" value="F:DNA-binding transcription factor activity"/>
    <property type="evidence" value="ECO:0007669"/>
    <property type="project" value="TreeGrafter"/>
</dbReference>
<dbReference type="InterPro" id="IPR050109">
    <property type="entry name" value="HTH-type_TetR-like_transc_reg"/>
</dbReference>
<evidence type="ECO:0000259" key="3">
    <source>
        <dbReference type="PROSITE" id="PS50977"/>
    </source>
</evidence>
<feature type="DNA-binding region" description="H-T-H motif" evidence="2">
    <location>
        <begin position="38"/>
        <end position="57"/>
    </location>
</feature>
<dbReference type="InterPro" id="IPR001647">
    <property type="entry name" value="HTH_TetR"/>
</dbReference>
<accession>A0A916X838</accession>
<keyword evidence="1 2" id="KW-0238">DNA-binding</keyword>
<protein>
    <submittedName>
        <fullName evidence="4">TetR family transcriptional regulator</fullName>
    </submittedName>
</protein>
<dbReference type="SUPFAM" id="SSF46689">
    <property type="entry name" value="Homeodomain-like"/>
    <property type="match status" value="1"/>
</dbReference>
<dbReference type="PANTHER" id="PTHR30055:SF231">
    <property type="entry name" value="TRANSCRIPTIONAL REGULATORY PROTEIN (PROBABLY DEOR-FAMILY)-RELATED"/>
    <property type="match status" value="1"/>
</dbReference>
<dbReference type="AlphaFoldDB" id="A0A916X838"/>
<proteinExistence type="predicted"/>
<dbReference type="InterPro" id="IPR036271">
    <property type="entry name" value="Tet_transcr_reg_TetR-rel_C_sf"/>
</dbReference>
<gene>
    <name evidence="4" type="ORF">GCM10011410_02510</name>
</gene>
<dbReference type="Gene3D" id="1.10.357.10">
    <property type="entry name" value="Tetracycline Repressor, domain 2"/>
    <property type="match status" value="1"/>
</dbReference>
<dbReference type="Pfam" id="PF17940">
    <property type="entry name" value="TetR_C_31"/>
    <property type="match status" value="1"/>
</dbReference>
<dbReference type="Pfam" id="PF00440">
    <property type="entry name" value="TetR_N"/>
    <property type="match status" value="1"/>
</dbReference>
<keyword evidence="5" id="KW-1185">Reference proteome</keyword>
<evidence type="ECO:0000256" key="2">
    <source>
        <dbReference type="PROSITE-ProRule" id="PRU00335"/>
    </source>
</evidence>
<reference evidence="4" key="1">
    <citation type="journal article" date="2014" name="Int. J. Syst. Evol. Microbiol.">
        <title>Complete genome sequence of Corynebacterium casei LMG S-19264T (=DSM 44701T), isolated from a smear-ripened cheese.</title>
        <authorList>
            <consortium name="US DOE Joint Genome Institute (JGI-PGF)"/>
            <person name="Walter F."/>
            <person name="Albersmeier A."/>
            <person name="Kalinowski J."/>
            <person name="Ruckert C."/>
        </authorList>
    </citation>
    <scope>NUCLEOTIDE SEQUENCE</scope>
    <source>
        <strain evidence="4">CGMCC 1.15478</strain>
    </source>
</reference>
<dbReference type="SUPFAM" id="SSF48498">
    <property type="entry name" value="Tetracyclin repressor-like, C-terminal domain"/>
    <property type="match status" value="1"/>
</dbReference>
<dbReference type="Proteomes" id="UP000641514">
    <property type="component" value="Unassembled WGS sequence"/>
</dbReference>
<evidence type="ECO:0000313" key="5">
    <source>
        <dbReference type="Proteomes" id="UP000641514"/>
    </source>
</evidence>
<dbReference type="InterPro" id="IPR009057">
    <property type="entry name" value="Homeodomain-like_sf"/>
</dbReference>